<organism evidence="1 2">
    <name type="scientific">Canavalia gladiata</name>
    <name type="common">Sword bean</name>
    <name type="synonym">Dolichos gladiatus</name>
    <dbReference type="NCBI Taxonomy" id="3824"/>
    <lineage>
        <taxon>Eukaryota</taxon>
        <taxon>Viridiplantae</taxon>
        <taxon>Streptophyta</taxon>
        <taxon>Embryophyta</taxon>
        <taxon>Tracheophyta</taxon>
        <taxon>Spermatophyta</taxon>
        <taxon>Magnoliopsida</taxon>
        <taxon>eudicotyledons</taxon>
        <taxon>Gunneridae</taxon>
        <taxon>Pentapetalae</taxon>
        <taxon>rosids</taxon>
        <taxon>fabids</taxon>
        <taxon>Fabales</taxon>
        <taxon>Fabaceae</taxon>
        <taxon>Papilionoideae</taxon>
        <taxon>50 kb inversion clade</taxon>
        <taxon>NPAAA clade</taxon>
        <taxon>indigoferoid/millettioid clade</taxon>
        <taxon>Phaseoleae</taxon>
        <taxon>Canavalia</taxon>
    </lineage>
</organism>
<dbReference type="Proteomes" id="UP001367508">
    <property type="component" value="Unassembled WGS sequence"/>
</dbReference>
<reference evidence="1 2" key="1">
    <citation type="submission" date="2024-01" db="EMBL/GenBank/DDBJ databases">
        <title>The genomes of 5 underutilized Papilionoideae crops provide insights into root nodulation and disease resistanc.</title>
        <authorList>
            <person name="Jiang F."/>
        </authorList>
    </citation>
    <scope>NUCLEOTIDE SEQUENCE [LARGE SCALE GENOMIC DNA]</scope>
    <source>
        <strain evidence="1">LVBAO_FW01</strain>
        <tissue evidence="1">Leaves</tissue>
    </source>
</reference>
<sequence length="162" mass="18765">MDRWRLVLRKAALWPTSGLVAAGVQRDKAERRALTIKLCDVGKGQMLELVDIKLHYSQSWIGAAERRWRVLFLLGALLLKSEGTGNHIREDQEKERVRIKAKSRTKRKKLEIQDPRFLVIIRSNSPNKLVFILSILIRSRSSLEVIHFTRMKGKTLFLHKGD</sequence>
<proteinExistence type="predicted"/>
<dbReference type="AlphaFoldDB" id="A0AAN9KB24"/>
<dbReference type="EMBL" id="JAYMYQ010000009">
    <property type="protein sequence ID" value="KAK7314202.1"/>
    <property type="molecule type" value="Genomic_DNA"/>
</dbReference>
<protein>
    <submittedName>
        <fullName evidence="1">Uncharacterized protein</fullName>
    </submittedName>
</protein>
<accession>A0AAN9KB24</accession>
<keyword evidence="2" id="KW-1185">Reference proteome</keyword>
<name>A0AAN9KB24_CANGL</name>
<comment type="caution">
    <text evidence="1">The sequence shown here is derived from an EMBL/GenBank/DDBJ whole genome shotgun (WGS) entry which is preliminary data.</text>
</comment>
<evidence type="ECO:0000313" key="2">
    <source>
        <dbReference type="Proteomes" id="UP001367508"/>
    </source>
</evidence>
<gene>
    <name evidence="1" type="ORF">VNO77_39415</name>
</gene>
<evidence type="ECO:0000313" key="1">
    <source>
        <dbReference type="EMBL" id="KAK7314202.1"/>
    </source>
</evidence>